<comment type="similarity">
    <text evidence="1">Belongs to the transferase hexapeptide repeat family.</text>
</comment>
<dbReference type="Gene3D" id="2.160.10.10">
    <property type="entry name" value="Hexapeptide repeat proteins"/>
    <property type="match status" value="1"/>
</dbReference>
<evidence type="ECO:0000256" key="3">
    <source>
        <dbReference type="ARBA" id="ARBA00022737"/>
    </source>
</evidence>
<dbReference type="Proteomes" id="UP000179221">
    <property type="component" value="Unassembled WGS sequence"/>
</dbReference>
<dbReference type="PANTHER" id="PTHR23416">
    <property type="entry name" value="SIALIC ACID SYNTHASE-RELATED"/>
    <property type="match status" value="1"/>
</dbReference>
<evidence type="ECO:0008006" key="6">
    <source>
        <dbReference type="Google" id="ProtNLM"/>
    </source>
</evidence>
<protein>
    <recommendedName>
        <fullName evidence="6">Acetyltransferase</fullName>
    </recommendedName>
</protein>
<dbReference type="EMBL" id="MGGL01000004">
    <property type="protein sequence ID" value="OGM27624.1"/>
    <property type="molecule type" value="Genomic_DNA"/>
</dbReference>
<dbReference type="AlphaFoldDB" id="A0A1F7YJU8"/>
<evidence type="ECO:0000256" key="1">
    <source>
        <dbReference type="ARBA" id="ARBA00007274"/>
    </source>
</evidence>
<dbReference type="PANTHER" id="PTHR23416:SF23">
    <property type="entry name" value="ACETYLTRANSFERASE C18B11.09C-RELATED"/>
    <property type="match status" value="1"/>
</dbReference>
<dbReference type="Pfam" id="PF00132">
    <property type="entry name" value="Hexapep"/>
    <property type="match status" value="1"/>
</dbReference>
<keyword evidence="2" id="KW-0808">Transferase</keyword>
<organism evidence="4 5">
    <name type="scientific">Candidatus Woesebacteria bacterium RIFCSPHIGHO2_01_FULL_40_22</name>
    <dbReference type="NCBI Taxonomy" id="1802499"/>
    <lineage>
        <taxon>Bacteria</taxon>
        <taxon>Candidatus Woeseibacteriota</taxon>
    </lineage>
</organism>
<evidence type="ECO:0000313" key="4">
    <source>
        <dbReference type="EMBL" id="OGM27624.1"/>
    </source>
</evidence>
<comment type="caution">
    <text evidence="4">The sequence shown here is derived from an EMBL/GenBank/DDBJ whole genome shotgun (WGS) entry which is preliminary data.</text>
</comment>
<dbReference type="SUPFAM" id="SSF51161">
    <property type="entry name" value="Trimeric LpxA-like enzymes"/>
    <property type="match status" value="1"/>
</dbReference>
<keyword evidence="3" id="KW-0677">Repeat</keyword>
<gene>
    <name evidence="4" type="ORF">A2628_02000</name>
</gene>
<sequence length="181" mass="19881">MKSRISNWALDIKLYVIHVISFHVPFHVLRRIVFIFSGAKIGKNSVLHMGCKFFDPKGITIGMDSIIGRGTFLDGRNKLVIGDHVDIATDVLIYNSEHDVEDPEFKAIDAPVTINDYVFVGPRAIILPGVEIGKGAIVAAGAVVTKNVDAYSIVGGIPAKIIGERKLKNPNYRLGRARLFQ</sequence>
<dbReference type="InterPro" id="IPR001451">
    <property type="entry name" value="Hexapep"/>
</dbReference>
<dbReference type="PROSITE" id="PS00101">
    <property type="entry name" value="HEXAPEP_TRANSFERASES"/>
    <property type="match status" value="1"/>
</dbReference>
<reference evidence="4 5" key="1">
    <citation type="journal article" date="2016" name="Nat. Commun.">
        <title>Thousands of microbial genomes shed light on interconnected biogeochemical processes in an aquifer system.</title>
        <authorList>
            <person name="Anantharaman K."/>
            <person name="Brown C.T."/>
            <person name="Hug L.A."/>
            <person name="Sharon I."/>
            <person name="Castelle C.J."/>
            <person name="Probst A.J."/>
            <person name="Thomas B.C."/>
            <person name="Singh A."/>
            <person name="Wilkins M.J."/>
            <person name="Karaoz U."/>
            <person name="Brodie E.L."/>
            <person name="Williams K.H."/>
            <person name="Hubbard S.S."/>
            <person name="Banfield J.F."/>
        </authorList>
    </citation>
    <scope>NUCLEOTIDE SEQUENCE [LARGE SCALE GENOMIC DNA]</scope>
</reference>
<dbReference type="InterPro" id="IPR018357">
    <property type="entry name" value="Hexapep_transf_CS"/>
</dbReference>
<dbReference type="GO" id="GO:0008374">
    <property type="term" value="F:O-acyltransferase activity"/>
    <property type="evidence" value="ECO:0007669"/>
    <property type="project" value="TreeGrafter"/>
</dbReference>
<dbReference type="InterPro" id="IPR011004">
    <property type="entry name" value="Trimer_LpxA-like_sf"/>
</dbReference>
<name>A0A1F7YJU8_9BACT</name>
<evidence type="ECO:0000256" key="2">
    <source>
        <dbReference type="ARBA" id="ARBA00022679"/>
    </source>
</evidence>
<dbReference type="InterPro" id="IPR051159">
    <property type="entry name" value="Hexapeptide_acetyltransf"/>
</dbReference>
<proteinExistence type="inferred from homology"/>
<accession>A0A1F7YJU8</accession>
<dbReference type="CDD" id="cd04647">
    <property type="entry name" value="LbH_MAT_like"/>
    <property type="match status" value="1"/>
</dbReference>
<dbReference type="GO" id="GO:0005829">
    <property type="term" value="C:cytosol"/>
    <property type="evidence" value="ECO:0007669"/>
    <property type="project" value="TreeGrafter"/>
</dbReference>
<evidence type="ECO:0000313" key="5">
    <source>
        <dbReference type="Proteomes" id="UP000179221"/>
    </source>
</evidence>